<protein>
    <submittedName>
        <fullName evidence="4">Pentatricopeptide repeat-containing protein</fullName>
    </submittedName>
</protein>
<feature type="domain" description="Lin-66-like winged helix" evidence="1">
    <location>
        <begin position="52"/>
        <end position="127"/>
    </location>
</feature>
<evidence type="ECO:0000313" key="4">
    <source>
        <dbReference type="WBParaSite" id="SBAD_0000060801-mRNA-1"/>
    </source>
</evidence>
<evidence type="ECO:0000313" key="3">
    <source>
        <dbReference type="Proteomes" id="UP000270296"/>
    </source>
</evidence>
<dbReference type="WBParaSite" id="SBAD_0000060801-mRNA-1">
    <property type="protein sequence ID" value="SBAD_0000060801-mRNA-1"/>
    <property type="gene ID" value="SBAD_0000060801"/>
</dbReference>
<dbReference type="GO" id="GO:0005737">
    <property type="term" value="C:cytoplasm"/>
    <property type="evidence" value="ECO:0007669"/>
    <property type="project" value="TreeGrafter"/>
</dbReference>
<dbReference type="Pfam" id="PF26288">
    <property type="entry name" value="WHD_lin-66"/>
    <property type="match status" value="1"/>
</dbReference>
<proteinExistence type="predicted"/>
<gene>
    <name evidence="2" type="ORF">SBAD_LOCUS586</name>
</gene>
<reference evidence="2 3" key="2">
    <citation type="submission" date="2018-11" db="EMBL/GenBank/DDBJ databases">
        <authorList>
            <consortium name="Pathogen Informatics"/>
        </authorList>
    </citation>
    <scope>NUCLEOTIDE SEQUENCE [LARGE SCALE GENOMIC DNA]</scope>
</reference>
<reference evidence="4" key="1">
    <citation type="submission" date="2016-06" db="UniProtKB">
        <authorList>
            <consortium name="WormBaseParasite"/>
        </authorList>
    </citation>
    <scope>IDENTIFICATION</scope>
</reference>
<dbReference type="GO" id="GO:0010629">
    <property type="term" value="P:negative regulation of gene expression"/>
    <property type="evidence" value="ECO:0007669"/>
    <property type="project" value="TreeGrafter"/>
</dbReference>
<evidence type="ECO:0000313" key="2">
    <source>
        <dbReference type="EMBL" id="VDO85432.1"/>
    </source>
</evidence>
<dbReference type="Proteomes" id="UP000270296">
    <property type="component" value="Unassembled WGS sequence"/>
</dbReference>
<dbReference type="InterPro" id="IPR058991">
    <property type="entry name" value="Lin-66-like_WHD"/>
</dbReference>
<dbReference type="EMBL" id="UZAM01002007">
    <property type="protein sequence ID" value="VDO85432.1"/>
    <property type="molecule type" value="Genomic_DNA"/>
</dbReference>
<organism evidence="4">
    <name type="scientific">Soboliphyme baturini</name>
    <dbReference type="NCBI Taxonomy" id="241478"/>
    <lineage>
        <taxon>Eukaryota</taxon>
        <taxon>Metazoa</taxon>
        <taxon>Ecdysozoa</taxon>
        <taxon>Nematoda</taxon>
        <taxon>Enoplea</taxon>
        <taxon>Dorylaimia</taxon>
        <taxon>Dioctophymatida</taxon>
        <taxon>Dioctophymatoidea</taxon>
        <taxon>Soboliphymatidae</taxon>
        <taxon>Soboliphyme</taxon>
    </lineage>
</organism>
<sequence length="128" mass="14636">MSSKSRLVASFVCPPTGEELNMAYAPSIVMALKELQDNLDTSKPESLPYDHEKRQCDDSYDVERELKALNFILNMFRDLGVPQSALSLFHCMISNGNDTDLYQYVGTSSVKRRRFLERRKHIFLLGNA</sequence>
<accession>A0A183IAE2</accession>
<dbReference type="OrthoDB" id="5789077at2759"/>
<dbReference type="PANTHER" id="PTHR36949:SF1">
    <property type="entry name" value="ANAPHASE-PROMOTING COMPLEX SUBUNIT 1-RELATED"/>
    <property type="match status" value="1"/>
</dbReference>
<name>A0A183IAE2_9BILA</name>
<dbReference type="PANTHER" id="PTHR36949">
    <property type="entry name" value="PROTEIN CBR-LIN-66"/>
    <property type="match status" value="1"/>
</dbReference>
<evidence type="ECO:0000259" key="1">
    <source>
        <dbReference type="Pfam" id="PF26288"/>
    </source>
</evidence>
<keyword evidence="3" id="KW-1185">Reference proteome</keyword>
<dbReference type="AlphaFoldDB" id="A0A183IAE2"/>